<accession>A0A8T8SU08</accession>
<dbReference type="AlphaFoldDB" id="A0A8T8SU08"/>
<evidence type="ECO:0000313" key="3">
    <source>
        <dbReference type="Proteomes" id="UP000077671"/>
    </source>
</evidence>
<feature type="region of interest" description="Disordered" evidence="1">
    <location>
        <begin position="1"/>
        <end position="59"/>
    </location>
</feature>
<proteinExistence type="predicted"/>
<feature type="compositionally biased region" description="Polar residues" evidence="1">
    <location>
        <begin position="1"/>
        <end position="11"/>
    </location>
</feature>
<comment type="caution">
    <text evidence="2">The sequence shown here is derived from an EMBL/GenBank/DDBJ whole genome shotgun (WGS) entry which is preliminary data.</text>
</comment>
<feature type="compositionally biased region" description="Low complexity" evidence="1">
    <location>
        <begin position="202"/>
        <end position="223"/>
    </location>
</feature>
<evidence type="ECO:0000313" key="2">
    <source>
        <dbReference type="EMBL" id="KAE8247858.1"/>
    </source>
</evidence>
<name>A0A8T8SU08_9BASI</name>
<feature type="region of interest" description="Disordered" evidence="1">
    <location>
        <begin position="188"/>
        <end position="242"/>
    </location>
</feature>
<evidence type="ECO:0000256" key="1">
    <source>
        <dbReference type="SAM" id="MobiDB-lite"/>
    </source>
</evidence>
<dbReference type="Proteomes" id="UP000077671">
    <property type="component" value="Unassembled WGS sequence"/>
</dbReference>
<feature type="compositionally biased region" description="Polar residues" evidence="1">
    <location>
        <begin position="232"/>
        <end position="242"/>
    </location>
</feature>
<sequence>MGQQLPPSSTQHPRHRSLPPDETRPQSVSYAGRDQKTKKIRSSPTTHQLPSVAPSRPSTEQRIHLLLPPAPTLRLQVDSHQDQTAFQFGPLCFLSGHDCNRCLKAVFYRQSSFLVIKKDSETISPTMLSQPELSQRKPGSAAVNKETNGVTTYDHYDRSHEHLHSQPHTRSHSHLLNPFAAHSMPRVTNLAPLPKPTPTLFSPPSKAAATAAPTSPSSASSPTSPSPPLRASQASTATSLRL</sequence>
<gene>
    <name evidence="2" type="ORF">A4X03_0g6936</name>
</gene>
<organism evidence="2 3">
    <name type="scientific">Tilletia caries</name>
    <name type="common">wheat bunt fungus</name>
    <dbReference type="NCBI Taxonomy" id="13290"/>
    <lineage>
        <taxon>Eukaryota</taxon>
        <taxon>Fungi</taxon>
        <taxon>Dikarya</taxon>
        <taxon>Basidiomycota</taxon>
        <taxon>Ustilaginomycotina</taxon>
        <taxon>Exobasidiomycetes</taxon>
        <taxon>Tilletiales</taxon>
        <taxon>Tilletiaceae</taxon>
        <taxon>Tilletia</taxon>
    </lineage>
</organism>
<dbReference type="EMBL" id="LWDD02001473">
    <property type="protein sequence ID" value="KAE8247858.1"/>
    <property type="molecule type" value="Genomic_DNA"/>
</dbReference>
<reference evidence="2" key="2">
    <citation type="journal article" date="2019" name="IMA Fungus">
        <title>Genome sequencing and comparison of five Tilletia species to identify candidate genes for the detection of regulated species infecting wheat.</title>
        <authorList>
            <person name="Nguyen H.D.T."/>
            <person name="Sultana T."/>
            <person name="Kesanakurti P."/>
            <person name="Hambleton S."/>
        </authorList>
    </citation>
    <scope>NUCLEOTIDE SEQUENCE</scope>
    <source>
        <strain evidence="2">DAOMC 238032</strain>
    </source>
</reference>
<protein>
    <submittedName>
        <fullName evidence="2">Uncharacterized protein</fullName>
    </submittedName>
</protein>
<reference evidence="2" key="1">
    <citation type="submission" date="2016-04" db="EMBL/GenBank/DDBJ databases">
        <authorList>
            <person name="Nguyen H.D."/>
            <person name="Kesanakurti P."/>
            <person name="Cullis J."/>
            <person name="Levesque C.A."/>
            <person name="Hambleton S."/>
        </authorList>
    </citation>
    <scope>NUCLEOTIDE SEQUENCE</scope>
    <source>
        <strain evidence="2">DAOMC 238032</strain>
    </source>
</reference>